<dbReference type="AlphaFoldDB" id="A0A8S1ZEQ6"/>
<evidence type="ECO:0000313" key="5">
    <source>
        <dbReference type="Proteomes" id="UP000682877"/>
    </source>
</evidence>
<dbReference type="GO" id="GO:0005829">
    <property type="term" value="C:cytosol"/>
    <property type="evidence" value="ECO:0007669"/>
    <property type="project" value="TreeGrafter"/>
</dbReference>
<evidence type="ECO:0000256" key="2">
    <source>
        <dbReference type="RuleBase" id="RU003995"/>
    </source>
</evidence>
<feature type="compositionally biased region" description="Basic and acidic residues" evidence="3">
    <location>
        <begin position="19"/>
        <end position="37"/>
    </location>
</feature>
<organism evidence="4 5">
    <name type="scientific">Arabidopsis arenosa</name>
    <name type="common">Sand rock-cress</name>
    <name type="synonym">Cardaminopsis arenosa</name>
    <dbReference type="NCBI Taxonomy" id="38785"/>
    <lineage>
        <taxon>Eukaryota</taxon>
        <taxon>Viridiplantae</taxon>
        <taxon>Streptophyta</taxon>
        <taxon>Embryophyta</taxon>
        <taxon>Tracheophyta</taxon>
        <taxon>Spermatophyta</taxon>
        <taxon>Magnoliopsida</taxon>
        <taxon>eudicotyledons</taxon>
        <taxon>Gunneridae</taxon>
        <taxon>Pentapetalae</taxon>
        <taxon>rosids</taxon>
        <taxon>malvids</taxon>
        <taxon>Brassicales</taxon>
        <taxon>Brassicaceae</taxon>
        <taxon>Camelineae</taxon>
        <taxon>Arabidopsis</taxon>
    </lineage>
</organism>
<feature type="region of interest" description="Disordered" evidence="3">
    <location>
        <begin position="1"/>
        <end position="257"/>
    </location>
</feature>
<accession>A0A8S1ZEQ6</accession>
<comment type="similarity">
    <text evidence="1 2">Belongs to the plant dehydrin family.</text>
</comment>
<feature type="compositionally biased region" description="Basic and acidic residues" evidence="3">
    <location>
        <begin position="222"/>
        <end position="257"/>
    </location>
</feature>
<dbReference type="Proteomes" id="UP000682877">
    <property type="component" value="Chromosome 1"/>
</dbReference>
<dbReference type="PROSITE" id="PS00315">
    <property type="entry name" value="DEHYDRIN_1"/>
    <property type="match status" value="1"/>
</dbReference>
<dbReference type="PANTHER" id="PTHR33346">
    <property type="entry name" value="DEHYDRIN XERO 2-RELATED"/>
    <property type="match status" value="1"/>
</dbReference>
<feature type="compositionally biased region" description="Basic and acidic residues" evidence="3">
    <location>
        <begin position="173"/>
        <end position="204"/>
    </location>
</feature>
<dbReference type="GO" id="GO:0009631">
    <property type="term" value="P:cold acclimation"/>
    <property type="evidence" value="ECO:0007669"/>
    <property type="project" value="TreeGrafter"/>
</dbReference>
<evidence type="ECO:0000256" key="3">
    <source>
        <dbReference type="SAM" id="MobiDB-lite"/>
    </source>
</evidence>
<dbReference type="GO" id="GO:0009414">
    <property type="term" value="P:response to water deprivation"/>
    <property type="evidence" value="ECO:0007669"/>
    <property type="project" value="UniProtKB-ARBA"/>
</dbReference>
<feature type="compositionally biased region" description="Basic and acidic residues" evidence="3">
    <location>
        <begin position="144"/>
        <end position="162"/>
    </location>
</feature>
<keyword evidence="5" id="KW-1185">Reference proteome</keyword>
<dbReference type="Pfam" id="PF00257">
    <property type="entry name" value="Dehydrin"/>
    <property type="match status" value="1"/>
</dbReference>
<reference evidence="4" key="1">
    <citation type="submission" date="2021-01" db="EMBL/GenBank/DDBJ databases">
        <authorList>
            <person name="Bezrukov I."/>
        </authorList>
    </citation>
    <scope>NUCLEOTIDE SEQUENCE</scope>
</reference>
<dbReference type="GO" id="GO:0016020">
    <property type="term" value="C:membrane"/>
    <property type="evidence" value="ECO:0007669"/>
    <property type="project" value="TreeGrafter"/>
</dbReference>
<dbReference type="InterPro" id="IPR030513">
    <property type="entry name" value="Dehydrin_CS"/>
</dbReference>
<protein>
    <recommendedName>
        <fullName evidence="6">Dehydrin</fullName>
    </recommendedName>
</protein>
<evidence type="ECO:0008006" key="6">
    <source>
        <dbReference type="Google" id="ProtNLM"/>
    </source>
</evidence>
<dbReference type="PANTHER" id="PTHR33346:SF11">
    <property type="entry name" value="DEHYDRIN COR47-RELATED"/>
    <property type="match status" value="1"/>
</dbReference>
<dbReference type="PROSITE" id="PS00823">
    <property type="entry name" value="DEHYDRIN_2"/>
    <property type="match status" value="1"/>
</dbReference>
<feature type="compositionally biased region" description="Basic and acidic residues" evidence="3">
    <location>
        <begin position="61"/>
        <end position="98"/>
    </location>
</feature>
<sequence length="257" mass="29386">MAEEYKNNVPEESSTTAPEVKERGMFDFLKKKEEVKPQETTTLASEFEHKTQISEPKPSVAKHEDEELKEHKPTLLEKLHQKHEEEEENKPSLLDKLHRSNSSSSSSSDEEGEDGEKRKKKKEKKKIVEGDVKTEEEENQGVMDKIKEKFPYGEKPEGHHEVPVVTTMPAPHSVDDKKPEEEEKKGFMDKIKEKLPGHSKKPEESQVVNTAPLVETATPIAEHPEEKKGFMDKIKEKLPGYHAKTSGEEEKKDKESL</sequence>
<dbReference type="EMBL" id="LR999451">
    <property type="protein sequence ID" value="CAE5958053.1"/>
    <property type="molecule type" value="Genomic_DNA"/>
</dbReference>
<dbReference type="InterPro" id="IPR000167">
    <property type="entry name" value="Dehydrin"/>
</dbReference>
<gene>
    <name evidence="4" type="ORF">AARE701A_LOCUS1695</name>
</gene>
<evidence type="ECO:0000313" key="4">
    <source>
        <dbReference type="EMBL" id="CAE5958053.1"/>
    </source>
</evidence>
<dbReference type="GO" id="GO:0009737">
    <property type="term" value="P:response to abscisic acid"/>
    <property type="evidence" value="ECO:0007669"/>
    <property type="project" value="TreeGrafter"/>
</dbReference>
<dbReference type="GO" id="GO:0046872">
    <property type="term" value="F:metal ion binding"/>
    <property type="evidence" value="ECO:0007669"/>
    <property type="project" value="UniProtKB-ARBA"/>
</dbReference>
<evidence type="ECO:0000256" key="1">
    <source>
        <dbReference type="ARBA" id="ARBA00008403"/>
    </source>
</evidence>
<proteinExistence type="inferred from homology"/>
<name>A0A8S1ZEQ6_ARAAE</name>